<dbReference type="SUPFAM" id="SSF81383">
    <property type="entry name" value="F-box domain"/>
    <property type="match status" value="1"/>
</dbReference>
<name>A0A814XNW0_9BILA</name>
<dbReference type="Proteomes" id="UP000663874">
    <property type="component" value="Unassembled WGS sequence"/>
</dbReference>
<dbReference type="Proteomes" id="UP000663889">
    <property type="component" value="Unassembled WGS sequence"/>
</dbReference>
<proteinExistence type="predicted"/>
<gene>
    <name evidence="3" type="ORF">FNK824_LOCUS16409</name>
    <name evidence="2" type="ORF">SEV965_LOCUS21854</name>
</gene>
<evidence type="ECO:0000313" key="4">
    <source>
        <dbReference type="Proteomes" id="UP000663889"/>
    </source>
</evidence>
<dbReference type="EMBL" id="CAJNOU010001508">
    <property type="protein sequence ID" value="CAF1214617.1"/>
    <property type="molecule type" value="Genomic_DNA"/>
</dbReference>
<dbReference type="InterPro" id="IPR036047">
    <property type="entry name" value="F-box-like_dom_sf"/>
</dbReference>
<dbReference type="AlphaFoldDB" id="A0A814XNW0"/>
<feature type="domain" description="F-box" evidence="1">
    <location>
        <begin position="4"/>
        <end position="51"/>
    </location>
</feature>
<accession>A0A814XNW0</accession>
<organism evidence="2 4">
    <name type="scientific">Rotaria sordida</name>
    <dbReference type="NCBI Taxonomy" id="392033"/>
    <lineage>
        <taxon>Eukaryota</taxon>
        <taxon>Metazoa</taxon>
        <taxon>Spiralia</taxon>
        <taxon>Gnathifera</taxon>
        <taxon>Rotifera</taxon>
        <taxon>Eurotatoria</taxon>
        <taxon>Bdelloidea</taxon>
        <taxon>Philodinida</taxon>
        <taxon>Philodinidae</taxon>
        <taxon>Rotaria</taxon>
    </lineage>
</organism>
<reference evidence="2" key="1">
    <citation type="submission" date="2021-02" db="EMBL/GenBank/DDBJ databases">
        <authorList>
            <person name="Nowell W R."/>
        </authorList>
    </citation>
    <scope>NUCLEOTIDE SEQUENCE</scope>
</reference>
<dbReference type="InterPro" id="IPR001810">
    <property type="entry name" value="F-box_dom"/>
</dbReference>
<dbReference type="PROSITE" id="PS50181">
    <property type="entry name" value="FBOX"/>
    <property type="match status" value="1"/>
</dbReference>
<evidence type="ECO:0000313" key="3">
    <source>
        <dbReference type="EMBL" id="CAF3825241.1"/>
    </source>
</evidence>
<protein>
    <recommendedName>
        <fullName evidence="1">F-box domain-containing protein</fullName>
    </recommendedName>
</protein>
<dbReference type="EMBL" id="CAJOBE010002484">
    <property type="protein sequence ID" value="CAF3825241.1"/>
    <property type="molecule type" value="Genomic_DNA"/>
</dbReference>
<evidence type="ECO:0000313" key="2">
    <source>
        <dbReference type="EMBL" id="CAF1214617.1"/>
    </source>
</evidence>
<comment type="caution">
    <text evidence="2">The sequence shown here is derived from an EMBL/GenBank/DDBJ whole genome shotgun (WGS) entry which is preliminary data.</text>
</comment>
<sequence length="244" mass="29227">MLHISTFEHLPNELIVRIFSYLKPEENFYSFFNCNDRLRKLVKRHVLYSRRALNNDIKRLSKLHNWYKHLDYVNDGVVFHLIPLKGEQARNGLDPRISDESGIHWHFWKEKSIPIADQRIQQIIEKYPIKLNPLFYPGRIFIKPNKSGFNEFIRRNYASHWDTLKTIFVSESWDYTWTIDIKNSILYIQENESKRMKKTILEAADRIWKELQELEDINIIEIQYQQQMAGFGLVVQLCEASKPG</sequence>
<evidence type="ECO:0000259" key="1">
    <source>
        <dbReference type="PROSITE" id="PS50181"/>
    </source>
</evidence>